<keyword evidence="8" id="KW-1185">Reference proteome</keyword>
<dbReference type="GO" id="GO:0005524">
    <property type="term" value="F:ATP binding"/>
    <property type="evidence" value="ECO:0007669"/>
    <property type="project" value="UniProtKB-KW"/>
</dbReference>
<dbReference type="AlphaFoldDB" id="A0AA39HX81"/>
<protein>
    <recommendedName>
        <fullName evidence="6">DNA2/NAM7 helicase-like C-terminal domain-containing protein</fullName>
    </recommendedName>
</protein>
<evidence type="ECO:0000256" key="1">
    <source>
        <dbReference type="ARBA" id="ARBA00022741"/>
    </source>
</evidence>
<feature type="domain" description="DNA2/NAM7 helicase-like C-terminal" evidence="6">
    <location>
        <begin position="96"/>
        <end position="232"/>
    </location>
</feature>
<dbReference type="GO" id="GO:0016787">
    <property type="term" value="F:hydrolase activity"/>
    <property type="evidence" value="ECO:0007669"/>
    <property type="project" value="UniProtKB-KW"/>
</dbReference>
<evidence type="ECO:0000313" key="7">
    <source>
        <dbReference type="EMBL" id="KAK0412991.1"/>
    </source>
</evidence>
<dbReference type="Gene3D" id="3.40.50.300">
    <property type="entry name" value="P-loop containing nucleotide triphosphate hydrolases"/>
    <property type="match status" value="1"/>
</dbReference>
<reference evidence="7" key="1">
    <citation type="submission" date="2023-06" db="EMBL/GenBank/DDBJ databases">
        <title>Genomic analysis of the entomopathogenic nematode Steinernema hermaphroditum.</title>
        <authorList>
            <person name="Schwarz E.M."/>
            <person name="Heppert J.K."/>
            <person name="Baniya A."/>
            <person name="Schwartz H.T."/>
            <person name="Tan C.-H."/>
            <person name="Antoshechkin I."/>
            <person name="Sternberg P.W."/>
            <person name="Goodrich-Blair H."/>
            <person name="Dillman A.R."/>
        </authorList>
    </citation>
    <scope>NUCLEOTIDE SEQUENCE</scope>
    <source>
        <strain evidence="7">PS9179</strain>
        <tissue evidence="7">Whole animal</tissue>
    </source>
</reference>
<dbReference type="InterPro" id="IPR050534">
    <property type="entry name" value="Coronavir_polyprotein_1ab"/>
</dbReference>
<evidence type="ECO:0000256" key="2">
    <source>
        <dbReference type="ARBA" id="ARBA00022801"/>
    </source>
</evidence>
<dbReference type="Proteomes" id="UP001175271">
    <property type="component" value="Unassembled WGS sequence"/>
</dbReference>
<dbReference type="PANTHER" id="PTHR43788:SF16">
    <property type="entry name" value="HELICASE WITH ZINC FINGER 2"/>
    <property type="match status" value="1"/>
</dbReference>
<keyword evidence="4" id="KW-0067">ATP-binding</keyword>
<proteinExistence type="predicted"/>
<sequence length="353" mass="39836">MSAQQKQQKAEYDKARKVIKKWKRWKNFMAALKMLRTLQRCATGPWLMRQGRCPSHSASPWSRAPKQERFLITGDTHQLPAYTHLLRGEVLEGGLESIIQAVQRRKTIPSSSLSHSYRAYPALTKLQAVFYPEGFTSGLLPEESQLIPSMSFPFPNPQVPMAIIDTPGPHQTSTSGFNLEQEEMAADLVKAILARAPTASVVLYCYYAVTKANLETNVRVKTVDGFQGRETDPTKDAFSATAEKQNDEEAPPQRRNSKRPARKSSDRRYIDRLFDPTLAAPTSRRRPQDKPEGRPSPIRPPPKSDRRVLAVPRATTIFTVEDLTTIRIARSFAVLVTEVCSSVTDIDFKFKYT</sequence>
<keyword evidence="3" id="KW-0347">Helicase</keyword>
<comment type="caution">
    <text evidence="7">The sequence shown here is derived from an EMBL/GenBank/DDBJ whole genome shotgun (WGS) entry which is preliminary data.</text>
</comment>
<evidence type="ECO:0000256" key="4">
    <source>
        <dbReference type="ARBA" id="ARBA00022840"/>
    </source>
</evidence>
<dbReference type="GO" id="GO:0043139">
    <property type="term" value="F:5'-3' DNA helicase activity"/>
    <property type="evidence" value="ECO:0007669"/>
    <property type="project" value="TreeGrafter"/>
</dbReference>
<name>A0AA39HX81_9BILA</name>
<keyword evidence="2" id="KW-0378">Hydrolase</keyword>
<dbReference type="InterPro" id="IPR041679">
    <property type="entry name" value="DNA2/NAM7-like_C"/>
</dbReference>
<evidence type="ECO:0000313" key="8">
    <source>
        <dbReference type="Proteomes" id="UP001175271"/>
    </source>
</evidence>
<evidence type="ECO:0000256" key="5">
    <source>
        <dbReference type="SAM" id="MobiDB-lite"/>
    </source>
</evidence>
<keyword evidence="1" id="KW-0547">Nucleotide-binding</keyword>
<evidence type="ECO:0000259" key="6">
    <source>
        <dbReference type="Pfam" id="PF13087"/>
    </source>
</evidence>
<dbReference type="PANTHER" id="PTHR43788">
    <property type="entry name" value="DNA2/NAM7 HELICASE FAMILY MEMBER"/>
    <property type="match status" value="1"/>
</dbReference>
<feature type="compositionally biased region" description="Basic and acidic residues" evidence="5">
    <location>
        <begin position="263"/>
        <end position="274"/>
    </location>
</feature>
<feature type="region of interest" description="Disordered" evidence="5">
    <location>
        <begin position="226"/>
        <end position="307"/>
    </location>
</feature>
<evidence type="ECO:0000256" key="3">
    <source>
        <dbReference type="ARBA" id="ARBA00022806"/>
    </source>
</evidence>
<dbReference type="InterPro" id="IPR027417">
    <property type="entry name" value="P-loop_NTPase"/>
</dbReference>
<dbReference type="SUPFAM" id="SSF52540">
    <property type="entry name" value="P-loop containing nucleoside triphosphate hydrolases"/>
    <property type="match status" value="1"/>
</dbReference>
<dbReference type="Pfam" id="PF13087">
    <property type="entry name" value="AAA_12"/>
    <property type="match status" value="1"/>
</dbReference>
<accession>A0AA39HX81</accession>
<dbReference type="EMBL" id="JAUCMV010000003">
    <property type="protein sequence ID" value="KAK0412991.1"/>
    <property type="molecule type" value="Genomic_DNA"/>
</dbReference>
<gene>
    <name evidence="7" type="ORF">QR680_006524</name>
</gene>
<organism evidence="7 8">
    <name type="scientific">Steinernema hermaphroditum</name>
    <dbReference type="NCBI Taxonomy" id="289476"/>
    <lineage>
        <taxon>Eukaryota</taxon>
        <taxon>Metazoa</taxon>
        <taxon>Ecdysozoa</taxon>
        <taxon>Nematoda</taxon>
        <taxon>Chromadorea</taxon>
        <taxon>Rhabditida</taxon>
        <taxon>Tylenchina</taxon>
        <taxon>Panagrolaimomorpha</taxon>
        <taxon>Strongyloidoidea</taxon>
        <taxon>Steinernematidae</taxon>
        <taxon>Steinernema</taxon>
    </lineage>
</organism>